<accession>A0ABP5G2Q9</accession>
<organism evidence="2 3">
    <name type="scientific">Catenulispora yoronensis</name>
    <dbReference type="NCBI Taxonomy" id="450799"/>
    <lineage>
        <taxon>Bacteria</taxon>
        <taxon>Bacillati</taxon>
        <taxon>Actinomycetota</taxon>
        <taxon>Actinomycetes</taxon>
        <taxon>Catenulisporales</taxon>
        <taxon>Catenulisporaceae</taxon>
        <taxon>Catenulispora</taxon>
    </lineage>
</organism>
<keyword evidence="3" id="KW-1185">Reference proteome</keyword>
<feature type="transmembrane region" description="Helical" evidence="1">
    <location>
        <begin position="22"/>
        <end position="45"/>
    </location>
</feature>
<gene>
    <name evidence="2" type="ORF">GCM10009839_44680</name>
</gene>
<feature type="transmembrane region" description="Helical" evidence="1">
    <location>
        <begin position="66"/>
        <end position="88"/>
    </location>
</feature>
<dbReference type="Pfam" id="PF20139">
    <property type="entry name" value="DUF6529"/>
    <property type="match status" value="1"/>
</dbReference>
<sequence length="196" mass="20483">MSSVPAESAAGTAVAAPAPKTALALLIPALAGCAVSLGIGVYGHVHNPTGIAVNVAGFSGPLAAKAWLTTIATFLAVVQLLSALVMYGKLTVPGGTPSWIGGLHRWSGRLAFIAAVPVAMQCLYALGYQDYSTRVLIHSLLGCLFFGAFTMKMLVLPRRNAPSWALPLLGGLVFAALIAIWFTSSYWFFTNFGIKT</sequence>
<dbReference type="InterPro" id="IPR045382">
    <property type="entry name" value="DUF6529"/>
</dbReference>
<reference evidence="3" key="1">
    <citation type="journal article" date="2019" name="Int. J. Syst. Evol. Microbiol.">
        <title>The Global Catalogue of Microorganisms (GCM) 10K type strain sequencing project: providing services to taxonomists for standard genome sequencing and annotation.</title>
        <authorList>
            <consortium name="The Broad Institute Genomics Platform"/>
            <consortium name="The Broad Institute Genome Sequencing Center for Infectious Disease"/>
            <person name="Wu L."/>
            <person name="Ma J."/>
        </authorList>
    </citation>
    <scope>NUCLEOTIDE SEQUENCE [LARGE SCALE GENOMIC DNA]</scope>
    <source>
        <strain evidence="3">JCM 16014</strain>
    </source>
</reference>
<comment type="caution">
    <text evidence="2">The sequence shown here is derived from an EMBL/GenBank/DDBJ whole genome shotgun (WGS) entry which is preliminary data.</text>
</comment>
<feature type="transmembrane region" description="Helical" evidence="1">
    <location>
        <begin position="108"/>
        <end position="128"/>
    </location>
</feature>
<feature type="transmembrane region" description="Helical" evidence="1">
    <location>
        <begin position="168"/>
        <end position="189"/>
    </location>
</feature>
<dbReference type="RefSeq" id="WP_344667574.1">
    <property type="nucleotide sequence ID" value="NZ_BAAAQN010000026.1"/>
</dbReference>
<feature type="transmembrane region" description="Helical" evidence="1">
    <location>
        <begin position="135"/>
        <end position="156"/>
    </location>
</feature>
<proteinExistence type="predicted"/>
<keyword evidence="1" id="KW-1133">Transmembrane helix</keyword>
<dbReference type="EMBL" id="BAAAQN010000026">
    <property type="protein sequence ID" value="GAA2038266.1"/>
    <property type="molecule type" value="Genomic_DNA"/>
</dbReference>
<keyword evidence="1" id="KW-0812">Transmembrane</keyword>
<keyword evidence="1" id="KW-0472">Membrane</keyword>
<evidence type="ECO:0000313" key="3">
    <source>
        <dbReference type="Proteomes" id="UP001500751"/>
    </source>
</evidence>
<evidence type="ECO:0000256" key="1">
    <source>
        <dbReference type="SAM" id="Phobius"/>
    </source>
</evidence>
<dbReference type="Proteomes" id="UP001500751">
    <property type="component" value="Unassembled WGS sequence"/>
</dbReference>
<evidence type="ECO:0000313" key="2">
    <source>
        <dbReference type="EMBL" id="GAA2038266.1"/>
    </source>
</evidence>
<protein>
    <submittedName>
        <fullName evidence="2">DUF6529 family protein</fullName>
    </submittedName>
</protein>
<name>A0ABP5G2Q9_9ACTN</name>